<keyword evidence="8" id="KW-0418">Kinase</keyword>
<dbReference type="Gene3D" id="3.30.565.10">
    <property type="entry name" value="Histidine kinase-like ATPase, C-terminal domain"/>
    <property type="match status" value="1"/>
</dbReference>
<keyword evidence="6" id="KW-0808">Transferase</keyword>
<dbReference type="GO" id="GO:0005524">
    <property type="term" value="F:ATP binding"/>
    <property type="evidence" value="ECO:0007669"/>
    <property type="project" value="UniProtKB-KW"/>
</dbReference>
<evidence type="ECO:0000256" key="3">
    <source>
        <dbReference type="ARBA" id="ARBA00012438"/>
    </source>
</evidence>
<dbReference type="Pfam" id="PF00512">
    <property type="entry name" value="HisKA"/>
    <property type="match status" value="1"/>
</dbReference>
<dbReference type="InterPro" id="IPR033479">
    <property type="entry name" value="dCache_1"/>
</dbReference>
<dbReference type="CDD" id="cd12914">
    <property type="entry name" value="PDC1_DGC_like"/>
    <property type="match status" value="1"/>
</dbReference>
<dbReference type="InterPro" id="IPR013767">
    <property type="entry name" value="PAS_fold"/>
</dbReference>
<dbReference type="Gene3D" id="1.10.287.130">
    <property type="match status" value="1"/>
</dbReference>
<keyword evidence="16" id="KW-0067">ATP-binding</keyword>
<evidence type="ECO:0000256" key="11">
    <source>
        <dbReference type="SAM" id="MobiDB-lite"/>
    </source>
</evidence>
<proteinExistence type="predicted"/>
<reference evidence="16 17" key="1">
    <citation type="submission" date="2024-02" db="EMBL/GenBank/DDBJ databases">
        <title>Genome sequence of Aquincola sp. MAHUQ-54.</title>
        <authorList>
            <person name="Huq M.A."/>
        </authorList>
    </citation>
    <scope>NUCLEOTIDE SEQUENCE [LARGE SCALE GENOMIC DNA]</scope>
    <source>
        <strain evidence="16 17">MAHUQ-54</strain>
    </source>
</reference>
<evidence type="ECO:0000256" key="1">
    <source>
        <dbReference type="ARBA" id="ARBA00000085"/>
    </source>
</evidence>
<dbReference type="SMART" id="SM00388">
    <property type="entry name" value="HisKA"/>
    <property type="match status" value="1"/>
</dbReference>
<evidence type="ECO:0000259" key="15">
    <source>
        <dbReference type="PROSITE" id="PS50885"/>
    </source>
</evidence>
<dbReference type="EC" id="2.7.13.3" evidence="3"/>
<dbReference type="EMBL" id="JAZIBG010000008">
    <property type="protein sequence ID" value="MEF7612613.1"/>
    <property type="molecule type" value="Genomic_DNA"/>
</dbReference>
<dbReference type="GO" id="GO:0009927">
    <property type="term" value="F:histidine phosphotransfer kinase activity"/>
    <property type="evidence" value="ECO:0007669"/>
    <property type="project" value="TreeGrafter"/>
</dbReference>
<keyword evidence="5" id="KW-0597">Phosphoprotein</keyword>
<dbReference type="RefSeq" id="WP_332287509.1">
    <property type="nucleotide sequence ID" value="NZ_JAZIBG010000008.1"/>
</dbReference>
<dbReference type="InterPro" id="IPR036890">
    <property type="entry name" value="HATPase_C_sf"/>
</dbReference>
<sequence length="742" mass="79832">MALPLVALLGYNLWREASHARRAAYQAVESHAAGIAHDTDALLTGTAQYLDFLAIRPQVVALDPVCDPVLDDVVRRRRHFADVVLVDLAGRLVCSAVAGPGGPGGLAEGYADHAWFQQAMRQDQPALGKPFLASIVRRTVVAVSRPVMAPGRGRIGTVAALLDLESLQADWQAYRLLPNTRLAIVDETARIVVIRPGFARWVGADAGPALRAALTDNPAGVGVATGIDGVARAFARMPVGSTGWYALASVPAVQAFADYHAGLLRSLVLTGALMLVVLGVAVVLARRLAAPLNALAATARAVAGGDDSVRADEALPGEYGDVARETNAMLESRQRTEAKLLHRERQLAGLVDTAMDAIVSIDAQHKIRLFNRAAAEMFRLPAEQAIGEDLDRFIPTRVREAHRQHVRMFARTGSTARRMGLLQTLTGLRADGEEFPVEASISKLGDAGHMLMTVVIRDATELRRAERARLAQAAAESASRAKTDFLSRMSHELRTPLNAILGFSQLLQARTIDPLSDAQRQQVEHIRLAGWHLLALINDVLDVSRIEAGRLTLSPRAVDLLAALDEALRISEATAAQQRMRVEADYRDSGGLWVTADPVRLRQVLLNLLSNAIKYNRPEGSVHLQAKRAAQQVHVSIEDTGLGMTAEQLAHLYEPFNRLGREHHGIEGTGLGLALTRQLMELMHARIDVESTAGEGTRVTITLAAAEEPTAAAGAASPAPSVPQLPTDAEPNGSVLYIEDNP</sequence>
<dbReference type="SUPFAM" id="SSF55874">
    <property type="entry name" value="ATPase domain of HSP90 chaperone/DNA topoisomerase II/histidine kinase"/>
    <property type="match status" value="1"/>
</dbReference>
<dbReference type="InterPro" id="IPR000014">
    <property type="entry name" value="PAS"/>
</dbReference>
<feature type="domain" description="HAMP" evidence="15">
    <location>
        <begin position="286"/>
        <end position="338"/>
    </location>
</feature>
<dbReference type="Pfam" id="PF02518">
    <property type="entry name" value="HATPase_c"/>
    <property type="match status" value="1"/>
</dbReference>
<evidence type="ECO:0000256" key="2">
    <source>
        <dbReference type="ARBA" id="ARBA00004429"/>
    </source>
</evidence>
<keyword evidence="9 12" id="KW-1133">Transmembrane helix</keyword>
<evidence type="ECO:0000256" key="4">
    <source>
        <dbReference type="ARBA" id="ARBA00022475"/>
    </source>
</evidence>
<dbReference type="SMART" id="SM00387">
    <property type="entry name" value="HATPase_c"/>
    <property type="match status" value="1"/>
</dbReference>
<evidence type="ECO:0000256" key="10">
    <source>
        <dbReference type="ARBA" id="ARBA00023136"/>
    </source>
</evidence>
<feature type="transmembrane region" description="Helical" evidence="12">
    <location>
        <begin position="263"/>
        <end position="285"/>
    </location>
</feature>
<dbReference type="GO" id="GO:0005886">
    <property type="term" value="C:plasma membrane"/>
    <property type="evidence" value="ECO:0007669"/>
    <property type="project" value="UniProtKB-SubCell"/>
</dbReference>
<evidence type="ECO:0000256" key="5">
    <source>
        <dbReference type="ARBA" id="ARBA00022553"/>
    </source>
</evidence>
<feature type="domain" description="PAS" evidence="14">
    <location>
        <begin position="343"/>
        <end position="413"/>
    </location>
</feature>
<dbReference type="Gene3D" id="6.10.340.10">
    <property type="match status" value="1"/>
</dbReference>
<keyword evidence="10 12" id="KW-0472">Membrane</keyword>
<dbReference type="Pfam" id="PF00672">
    <property type="entry name" value="HAMP"/>
    <property type="match status" value="1"/>
</dbReference>
<evidence type="ECO:0000259" key="13">
    <source>
        <dbReference type="PROSITE" id="PS50109"/>
    </source>
</evidence>
<dbReference type="GO" id="GO:0000155">
    <property type="term" value="F:phosphorelay sensor kinase activity"/>
    <property type="evidence" value="ECO:0007669"/>
    <property type="project" value="InterPro"/>
</dbReference>
<evidence type="ECO:0000256" key="9">
    <source>
        <dbReference type="ARBA" id="ARBA00022989"/>
    </source>
</evidence>
<keyword evidence="4" id="KW-1003">Cell membrane</keyword>
<dbReference type="PROSITE" id="PS50112">
    <property type="entry name" value="PAS"/>
    <property type="match status" value="1"/>
</dbReference>
<dbReference type="InterPro" id="IPR003594">
    <property type="entry name" value="HATPase_dom"/>
</dbReference>
<dbReference type="CDD" id="cd00082">
    <property type="entry name" value="HisKA"/>
    <property type="match status" value="1"/>
</dbReference>
<name>A0AAW9PXZ2_9BURK</name>
<comment type="caution">
    <text evidence="16">The sequence shown here is derived from an EMBL/GenBank/DDBJ whole genome shotgun (WGS) entry which is preliminary data.</text>
</comment>
<keyword evidence="17" id="KW-1185">Reference proteome</keyword>
<dbReference type="GO" id="GO:0006355">
    <property type="term" value="P:regulation of DNA-templated transcription"/>
    <property type="evidence" value="ECO:0007669"/>
    <property type="project" value="InterPro"/>
</dbReference>
<dbReference type="Pfam" id="PF00989">
    <property type="entry name" value="PAS"/>
    <property type="match status" value="1"/>
</dbReference>
<dbReference type="SMART" id="SM00304">
    <property type="entry name" value="HAMP"/>
    <property type="match status" value="1"/>
</dbReference>
<dbReference type="CDD" id="cd18774">
    <property type="entry name" value="PDC2_HK_sensor"/>
    <property type="match status" value="1"/>
</dbReference>
<accession>A0AAW9PXZ2</accession>
<dbReference type="Gene3D" id="3.30.450.20">
    <property type="entry name" value="PAS domain"/>
    <property type="match status" value="2"/>
</dbReference>
<dbReference type="SUPFAM" id="SSF55785">
    <property type="entry name" value="PYP-like sensor domain (PAS domain)"/>
    <property type="match status" value="1"/>
</dbReference>
<evidence type="ECO:0000259" key="14">
    <source>
        <dbReference type="PROSITE" id="PS50112"/>
    </source>
</evidence>
<evidence type="ECO:0000256" key="7">
    <source>
        <dbReference type="ARBA" id="ARBA00022692"/>
    </source>
</evidence>
<evidence type="ECO:0000256" key="12">
    <source>
        <dbReference type="SAM" id="Phobius"/>
    </source>
</evidence>
<dbReference type="NCBIfam" id="TIGR00229">
    <property type="entry name" value="sensory_box"/>
    <property type="match status" value="1"/>
</dbReference>
<dbReference type="PANTHER" id="PTHR43047">
    <property type="entry name" value="TWO-COMPONENT HISTIDINE PROTEIN KINASE"/>
    <property type="match status" value="1"/>
</dbReference>
<dbReference type="InterPro" id="IPR036097">
    <property type="entry name" value="HisK_dim/P_sf"/>
</dbReference>
<keyword evidence="7 12" id="KW-0812">Transmembrane</keyword>
<gene>
    <name evidence="16" type="ORF">V4F39_01740</name>
</gene>
<dbReference type="SUPFAM" id="SSF47384">
    <property type="entry name" value="Homodimeric domain of signal transducing histidine kinase"/>
    <property type="match status" value="1"/>
</dbReference>
<feature type="compositionally biased region" description="Low complexity" evidence="11">
    <location>
        <begin position="709"/>
        <end position="719"/>
    </location>
</feature>
<dbReference type="Proteomes" id="UP001336250">
    <property type="component" value="Unassembled WGS sequence"/>
</dbReference>
<evidence type="ECO:0000256" key="8">
    <source>
        <dbReference type="ARBA" id="ARBA00022777"/>
    </source>
</evidence>
<dbReference type="FunFam" id="3.30.565.10:FF:000006">
    <property type="entry name" value="Sensor histidine kinase WalK"/>
    <property type="match status" value="1"/>
</dbReference>
<dbReference type="PANTHER" id="PTHR43047:SF72">
    <property type="entry name" value="OSMOSENSING HISTIDINE PROTEIN KINASE SLN1"/>
    <property type="match status" value="1"/>
</dbReference>
<dbReference type="SMART" id="SM00091">
    <property type="entry name" value="PAS"/>
    <property type="match status" value="1"/>
</dbReference>
<evidence type="ECO:0000256" key="6">
    <source>
        <dbReference type="ARBA" id="ARBA00022679"/>
    </source>
</evidence>
<dbReference type="InterPro" id="IPR003661">
    <property type="entry name" value="HisK_dim/P_dom"/>
</dbReference>
<dbReference type="InterPro" id="IPR004358">
    <property type="entry name" value="Sig_transdc_His_kin-like_C"/>
</dbReference>
<dbReference type="PROSITE" id="PS50885">
    <property type="entry name" value="HAMP"/>
    <property type="match status" value="1"/>
</dbReference>
<dbReference type="AlphaFoldDB" id="A0AAW9PXZ2"/>
<keyword evidence="16" id="KW-0547">Nucleotide-binding</keyword>
<feature type="region of interest" description="Disordered" evidence="11">
    <location>
        <begin position="709"/>
        <end position="742"/>
    </location>
</feature>
<dbReference type="CDD" id="cd00130">
    <property type="entry name" value="PAS"/>
    <property type="match status" value="1"/>
</dbReference>
<evidence type="ECO:0000313" key="16">
    <source>
        <dbReference type="EMBL" id="MEF7612613.1"/>
    </source>
</evidence>
<dbReference type="Pfam" id="PF02743">
    <property type="entry name" value="dCache_1"/>
    <property type="match status" value="1"/>
</dbReference>
<dbReference type="InterPro" id="IPR005467">
    <property type="entry name" value="His_kinase_dom"/>
</dbReference>
<dbReference type="PRINTS" id="PR00344">
    <property type="entry name" value="BCTRLSENSOR"/>
</dbReference>
<dbReference type="InterPro" id="IPR003660">
    <property type="entry name" value="HAMP_dom"/>
</dbReference>
<protein>
    <recommendedName>
        <fullName evidence="3">histidine kinase</fullName>
        <ecNumber evidence="3">2.7.13.3</ecNumber>
    </recommendedName>
</protein>
<feature type="domain" description="Histidine kinase" evidence="13">
    <location>
        <begin position="488"/>
        <end position="707"/>
    </location>
</feature>
<comment type="subcellular location">
    <subcellularLocation>
        <location evidence="2">Cell inner membrane</location>
        <topology evidence="2">Multi-pass membrane protein</topology>
    </subcellularLocation>
</comment>
<dbReference type="PROSITE" id="PS50109">
    <property type="entry name" value="HIS_KIN"/>
    <property type="match status" value="1"/>
</dbReference>
<evidence type="ECO:0000313" key="17">
    <source>
        <dbReference type="Proteomes" id="UP001336250"/>
    </source>
</evidence>
<comment type="catalytic activity">
    <reaction evidence="1">
        <text>ATP + protein L-histidine = ADP + protein N-phospho-L-histidine.</text>
        <dbReference type="EC" id="2.7.13.3"/>
    </reaction>
</comment>
<dbReference type="InterPro" id="IPR035965">
    <property type="entry name" value="PAS-like_dom_sf"/>
</dbReference>
<organism evidence="16 17">
    <name type="scientific">Aquincola agrisoli</name>
    <dbReference type="NCBI Taxonomy" id="3119538"/>
    <lineage>
        <taxon>Bacteria</taxon>
        <taxon>Pseudomonadati</taxon>
        <taxon>Pseudomonadota</taxon>
        <taxon>Betaproteobacteria</taxon>
        <taxon>Burkholderiales</taxon>
        <taxon>Sphaerotilaceae</taxon>
        <taxon>Aquincola</taxon>
    </lineage>
</organism>